<accession>A0ABS0RUH0</accession>
<evidence type="ECO:0000259" key="1">
    <source>
        <dbReference type="Pfam" id="PF00668"/>
    </source>
</evidence>
<dbReference type="Pfam" id="PF00668">
    <property type="entry name" value="Condensation"/>
    <property type="match status" value="1"/>
</dbReference>
<evidence type="ECO:0000313" key="2">
    <source>
        <dbReference type="EMBL" id="MBI0320326.1"/>
    </source>
</evidence>
<organism evidence="2 3">
    <name type="scientific">Streptomyces javensis</name>
    <dbReference type="NCBI Taxonomy" id="114698"/>
    <lineage>
        <taxon>Bacteria</taxon>
        <taxon>Bacillati</taxon>
        <taxon>Actinomycetota</taxon>
        <taxon>Actinomycetes</taxon>
        <taxon>Kitasatosporales</taxon>
        <taxon>Streptomycetaceae</taxon>
        <taxon>Streptomyces</taxon>
        <taxon>Streptomyces violaceusniger group</taxon>
    </lineage>
</organism>
<gene>
    <name evidence="2" type="ORF">JBF12_46770</name>
</gene>
<reference evidence="2 3" key="1">
    <citation type="submission" date="2020-12" db="EMBL/GenBank/DDBJ databases">
        <authorList>
            <person name="Kusuma A.B."/>
            <person name="Nouioui I."/>
            <person name="Goodfellow M."/>
        </authorList>
    </citation>
    <scope>NUCLEOTIDE SEQUENCE [LARGE SCALE GENOMIC DNA]</scope>
    <source>
        <strain evidence="2 3">DSM 41764</strain>
    </source>
</reference>
<dbReference type="Gene3D" id="3.30.559.10">
    <property type="entry name" value="Chloramphenicol acetyltransferase-like domain"/>
    <property type="match status" value="1"/>
</dbReference>
<dbReference type="InterPro" id="IPR001242">
    <property type="entry name" value="Condensation_dom"/>
</dbReference>
<dbReference type="RefSeq" id="WP_309143008.1">
    <property type="nucleotide sequence ID" value="NZ_JAEEAQ010001398.1"/>
</dbReference>
<dbReference type="InterPro" id="IPR023213">
    <property type="entry name" value="CAT-like_dom_sf"/>
</dbReference>
<keyword evidence="3" id="KW-1185">Reference proteome</keyword>
<dbReference type="EMBL" id="JAEEAQ010001398">
    <property type="protein sequence ID" value="MBI0320326.1"/>
    <property type="molecule type" value="Genomic_DNA"/>
</dbReference>
<feature type="domain" description="Condensation" evidence="1">
    <location>
        <begin position="2"/>
        <end position="153"/>
    </location>
</feature>
<name>A0ABS0RUH0_9ACTN</name>
<feature type="non-terminal residue" evidence="2">
    <location>
        <position position="158"/>
    </location>
</feature>
<proteinExistence type="predicted"/>
<dbReference type="PANTHER" id="PTHR45527:SF1">
    <property type="entry name" value="FATTY ACID SYNTHASE"/>
    <property type="match status" value="1"/>
</dbReference>
<evidence type="ECO:0000313" key="3">
    <source>
        <dbReference type="Proteomes" id="UP000638849"/>
    </source>
</evidence>
<comment type="caution">
    <text evidence="2">The sequence shown here is derived from an EMBL/GenBank/DDBJ whole genome shotgun (WGS) entry which is preliminary data.</text>
</comment>
<dbReference type="Proteomes" id="UP000638849">
    <property type="component" value="Unassembled WGS sequence"/>
</dbReference>
<dbReference type="PANTHER" id="PTHR45527">
    <property type="entry name" value="NONRIBOSOMAL PEPTIDE SYNTHETASE"/>
    <property type="match status" value="1"/>
</dbReference>
<protein>
    <submittedName>
        <fullName evidence="2">Non-ribosomal peptide synthetase</fullName>
    </submittedName>
</protein>
<sequence>MGLCINTVPVRVTAGAGVRVSGLLSGLQESQARLSEHQFAGLPEIQAAAGAGARFDTVVIYENYPVEPGATEDSAVRFRASEGRDATHYTLALTVIPGERLQVRWGYRPDVFDRESVEVIAARFVRVLEAIAADPGCVVGRIDVLSGEERARLEAWSG</sequence>
<dbReference type="SUPFAM" id="SSF52777">
    <property type="entry name" value="CoA-dependent acyltransferases"/>
    <property type="match status" value="1"/>
</dbReference>
<dbReference type="Gene3D" id="3.30.559.30">
    <property type="entry name" value="Nonribosomal peptide synthetase, condensation domain"/>
    <property type="match status" value="1"/>
</dbReference>